<dbReference type="Gene3D" id="2.10.50.10">
    <property type="entry name" value="Tumor Necrosis Factor Receptor, subunit A, domain 2"/>
    <property type="match status" value="1"/>
</dbReference>
<dbReference type="InterPro" id="IPR022329">
    <property type="entry name" value="TNFR_25"/>
</dbReference>
<evidence type="ECO:0000313" key="5">
    <source>
        <dbReference type="Proteomes" id="UP000694420"/>
    </source>
</evidence>
<dbReference type="Ensembl" id="ENSNPET00000007759.1">
    <property type="protein sequence ID" value="ENSNPEP00000007566.1"/>
    <property type="gene ID" value="ENSNPEG00000005648.1"/>
</dbReference>
<feature type="disulfide bond" evidence="1">
    <location>
        <begin position="64"/>
        <end position="79"/>
    </location>
</feature>
<proteinExistence type="predicted"/>
<feature type="region of interest" description="Disordered" evidence="2">
    <location>
        <begin position="1"/>
        <end position="39"/>
    </location>
</feature>
<dbReference type="Pfam" id="PF00020">
    <property type="entry name" value="TNFR_c6"/>
    <property type="match status" value="1"/>
</dbReference>
<organism evidence="4 5">
    <name type="scientific">Nothoprocta perdicaria</name>
    <name type="common">Chilean tinamou</name>
    <name type="synonym">Crypturus perdicarius</name>
    <dbReference type="NCBI Taxonomy" id="30464"/>
    <lineage>
        <taxon>Eukaryota</taxon>
        <taxon>Metazoa</taxon>
        <taxon>Chordata</taxon>
        <taxon>Craniata</taxon>
        <taxon>Vertebrata</taxon>
        <taxon>Euteleostomi</taxon>
        <taxon>Archelosauria</taxon>
        <taxon>Archosauria</taxon>
        <taxon>Dinosauria</taxon>
        <taxon>Saurischia</taxon>
        <taxon>Theropoda</taxon>
        <taxon>Coelurosauria</taxon>
        <taxon>Aves</taxon>
        <taxon>Palaeognathae</taxon>
        <taxon>Tinamiformes</taxon>
        <taxon>Tinamidae</taxon>
        <taxon>Nothoprocta</taxon>
    </lineage>
</organism>
<protein>
    <submittedName>
        <fullName evidence="4">TNF receptor superfamily member 25</fullName>
    </submittedName>
</protein>
<dbReference type="PROSITE" id="PS50050">
    <property type="entry name" value="TNFR_NGFR_2"/>
    <property type="match status" value="1"/>
</dbReference>
<comment type="caution">
    <text evidence="1">Lacks conserved residue(s) required for the propagation of feature annotation.</text>
</comment>
<dbReference type="AlphaFoldDB" id="A0A8C6Z4V8"/>
<dbReference type="SMART" id="SM00208">
    <property type="entry name" value="TNFR"/>
    <property type="match status" value="1"/>
</dbReference>
<dbReference type="Proteomes" id="UP000694420">
    <property type="component" value="Unplaced"/>
</dbReference>
<evidence type="ECO:0000256" key="1">
    <source>
        <dbReference type="PROSITE-ProRule" id="PRU00206"/>
    </source>
</evidence>
<name>A0A8C6Z4V8_NOTPE</name>
<feature type="domain" description="TNFR-Cys" evidence="3">
    <location>
        <begin position="63"/>
        <end position="106"/>
    </location>
</feature>
<evidence type="ECO:0000313" key="4">
    <source>
        <dbReference type="Ensembl" id="ENSNPEP00000007566.1"/>
    </source>
</evidence>
<reference evidence="4" key="2">
    <citation type="submission" date="2025-09" db="UniProtKB">
        <authorList>
            <consortium name="Ensembl"/>
        </authorList>
    </citation>
    <scope>IDENTIFICATION</scope>
</reference>
<evidence type="ECO:0000256" key="2">
    <source>
        <dbReference type="SAM" id="MobiDB-lite"/>
    </source>
</evidence>
<keyword evidence="1" id="KW-1015">Disulfide bond</keyword>
<dbReference type="InterPro" id="IPR001368">
    <property type="entry name" value="TNFR/NGFR_Cys_rich_reg"/>
</dbReference>
<dbReference type="PANTHER" id="PTHR47220:SF1">
    <property type="entry name" value="TUMOR NECROSIS FACTOR RECEPTOR SUPERFAMILY MEMBER 25"/>
    <property type="match status" value="1"/>
</dbReference>
<sequence length="175" mass="18886">MAHVGLPECPHAPAVQRPVLPSSSSSRRRRHTGRLREPWRPFPAAPAGSRCCRHGAGAGVCEPCPAGTFHSLSNTALSCKACYECDRQGDRASVLSNCSATSNIVCSCEAGYYKECIDNRCSNFHCRECRTCAGSLVDRPCEHRAGRRSLAQDTQCGSCKPNFYAEGGKCHPCPP</sequence>
<reference evidence="4" key="1">
    <citation type="submission" date="2025-08" db="UniProtKB">
        <authorList>
            <consortium name="Ensembl"/>
        </authorList>
    </citation>
    <scope>IDENTIFICATION</scope>
</reference>
<dbReference type="GO" id="GO:0005886">
    <property type="term" value="C:plasma membrane"/>
    <property type="evidence" value="ECO:0007669"/>
    <property type="project" value="TreeGrafter"/>
</dbReference>
<accession>A0A8C6Z4V8</accession>
<feature type="repeat" description="TNFR-Cys" evidence="1">
    <location>
        <begin position="63"/>
        <end position="106"/>
    </location>
</feature>
<dbReference type="PANTHER" id="PTHR47220">
    <property type="entry name" value="TUMOR NECROSIS FACTOR RECEPTOR SUPERFAMILY MEMBER 25"/>
    <property type="match status" value="1"/>
</dbReference>
<keyword evidence="5" id="KW-1185">Reference proteome</keyword>
<evidence type="ECO:0000259" key="3">
    <source>
        <dbReference type="PROSITE" id="PS50050"/>
    </source>
</evidence>